<reference evidence="1 2" key="1">
    <citation type="submission" date="2019-10" db="EMBL/GenBank/DDBJ databases">
        <title>Genomic and transcriptomic insights into the perfect genentic adaptation of a filamentous nitrogen-fixing cyanobacterium to rice fields.</title>
        <authorList>
            <person name="Chen Z."/>
        </authorList>
    </citation>
    <scope>NUCLEOTIDE SEQUENCE [LARGE SCALE GENOMIC DNA]</scope>
    <source>
        <strain evidence="1">CCNUC1</strain>
    </source>
</reference>
<evidence type="ECO:0000313" key="2">
    <source>
        <dbReference type="Proteomes" id="UP000326678"/>
    </source>
</evidence>
<name>A0A5P8VRC2_9NOSO</name>
<evidence type="ECO:0000313" key="1">
    <source>
        <dbReference type="EMBL" id="QFS42965.1"/>
    </source>
</evidence>
<gene>
    <name evidence="1" type="ORF">GXM_00438</name>
</gene>
<dbReference type="Proteomes" id="UP000326678">
    <property type="component" value="Chromosome Gxm1"/>
</dbReference>
<dbReference type="InterPro" id="IPR036188">
    <property type="entry name" value="FAD/NAD-bd_sf"/>
</dbReference>
<dbReference type="KEGG" id="nsh:GXM_00438"/>
<dbReference type="EMBL" id="CP045226">
    <property type="protein sequence ID" value="QFS42965.1"/>
    <property type="molecule type" value="Genomic_DNA"/>
</dbReference>
<keyword evidence="2" id="KW-1185">Reference proteome</keyword>
<dbReference type="Gene3D" id="3.50.50.60">
    <property type="entry name" value="FAD/NAD(P)-binding domain"/>
    <property type="match status" value="1"/>
</dbReference>
<accession>A0A5P8VRC2</accession>
<sequence>MVKPAILTVDDDPEVLQAVSRDLRHQYGPSEGLSTVLIEREAPGGQAGTSSRIENYLGFPVGLSGSDLARRGVTQARRFGVEILTPQVVTKVKLQDPYRVLQLGDGSEISCHALLVGDFQVKKYSIAIVHC</sequence>
<dbReference type="SUPFAM" id="SSF51905">
    <property type="entry name" value="FAD/NAD(P)-binding domain"/>
    <property type="match status" value="1"/>
</dbReference>
<organism evidence="1 2">
    <name type="scientific">Nostoc sphaeroides CCNUC1</name>
    <dbReference type="NCBI Taxonomy" id="2653204"/>
    <lineage>
        <taxon>Bacteria</taxon>
        <taxon>Bacillati</taxon>
        <taxon>Cyanobacteriota</taxon>
        <taxon>Cyanophyceae</taxon>
        <taxon>Nostocales</taxon>
        <taxon>Nostocaceae</taxon>
        <taxon>Nostoc</taxon>
    </lineage>
</organism>
<dbReference type="AlphaFoldDB" id="A0A5P8VRC2"/>
<protein>
    <submittedName>
        <fullName evidence="1">FAD-binding protein</fullName>
    </submittedName>
</protein>
<proteinExistence type="predicted"/>